<evidence type="ECO:0000259" key="1">
    <source>
        <dbReference type="Pfam" id="PF03781"/>
    </source>
</evidence>
<dbReference type="InterPro" id="IPR005532">
    <property type="entry name" value="SUMF_dom"/>
</dbReference>
<feature type="domain" description="Sulfatase-modifying factor enzyme-like" evidence="1">
    <location>
        <begin position="18"/>
        <end position="101"/>
    </location>
</feature>
<sequence>MLTVFTKIPTDLVNYNGNYAYKSGAKGQYRQQTTDVGTFFPNSFGLYDMHGNVWKWCEDDWQENYINAPTGGSVWISRDDLKQLRGAYWSDDPEECRFASRYVSILYQFIIKISVTVYLKYRK</sequence>
<dbReference type="GO" id="GO:0120147">
    <property type="term" value="F:formylglycine-generating oxidase activity"/>
    <property type="evidence" value="ECO:0007669"/>
    <property type="project" value="TreeGrafter"/>
</dbReference>
<name>A0A926WH05_9NOST</name>
<dbReference type="Proteomes" id="UP000662185">
    <property type="component" value="Unassembled WGS sequence"/>
</dbReference>
<dbReference type="InterPro" id="IPR016187">
    <property type="entry name" value="CTDL_fold"/>
</dbReference>
<dbReference type="Gene3D" id="3.90.1580.10">
    <property type="entry name" value="paralog of FGE (formylglycine-generating enzyme)"/>
    <property type="match status" value="1"/>
</dbReference>
<accession>A0A926WH05</accession>
<dbReference type="PANTHER" id="PTHR23150">
    <property type="entry name" value="SULFATASE MODIFYING FACTOR 1, 2"/>
    <property type="match status" value="1"/>
</dbReference>
<comment type="caution">
    <text evidence="2">The sequence shown here is derived from an EMBL/GenBank/DDBJ whole genome shotgun (WGS) entry which is preliminary data.</text>
</comment>
<gene>
    <name evidence="2" type="ORF">H6G06_13170</name>
</gene>
<dbReference type="EMBL" id="JACJQU010000006">
    <property type="protein sequence ID" value="MBD2294406.1"/>
    <property type="molecule type" value="Genomic_DNA"/>
</dbReference>
<keyword evidence="3" id="KW-1185">Reference proteome</keyword>
<dbReference type="AlphaFoldDB" id="A0A926WH05"/>
<dbReference type="InterPro" id="IPR051043">
    <property type="entry name" value="Sulfatase_Mod_Factor_Kinase"/>
</dbReference>
<proteinExistence type="predicted"/>
<dbReference type="Pfam" id="PF03781">
    <property type="entry name" value="FGE-sulfatase"/>
    <property type="match status" value="1"/>
</dbReference>
<dbReference type="InterPro" id="IPR042095">
    <property type="entry name" value="SUMF_sf"/>
</dbReference>
<dbReference type="SUPFAM" id="SSF56436">
    <property type="entry name" value="C-type lectin-like"/>
    <property type="match status" value="1"/>
</dbReference>
<protein>
    <submittedName>
        <fullName evidence="2">Formylglycine-generating enzyme family protein</fullName>
    </submittedName>
</protein>
<dbReference type="PANTHER" id="PTHR23150:SF35">
    <property type="entry name" value="BLL6746 PROTEIN"/>
    <property type="match status" value="1"/>
</dbReference>
<evidence type="ECO:0000313" key="2">
    <source>
        <dbReference type="EMBL" id="MBD2294406.1"/>
    </source>
</evidence>
<evidence type="ECO:0000313" key="3">
    <source>
        <dbReference type="Proteomes" id="UP000662185"/>
    </source>
</evidence>
<organism evidence="2 3">
    <name type="scientific">Anabaena sphaerica FACHB-251</name>
    <dbReference type="NCBI Taxonomy" id="2692883"/>
    <lineage>
        <taxon>Bacteria</taxon>
        <taxon>Bacillati</taxon>
        <taxon>Cyanobacteriota</taxon>
        <taxon>Cyanophyceae</taxon>
        <taxon>Nostocales</taxon>
        <taxon>Nostocaceae</taxon>
        <taxon>Anabaena</taxon>
    </lineage>
</organism>
<reference evidence="3" key="1">
    <citation type="journal article" date="2020" name="ISME J.">
        <title>Comparative genomics reveals insights into cyanobacterial evolution and habitat adaptation.</title>
        <authorList>
            <person name="Chen M.Y."/>
            <person name="Teng W.K."/>
            <person name="Zhao L."/>
            <person name="Hu C.X."/>
            <person name="Zhou Y.K."/>
            <person name="Han B.P."/>
            <person name="Song L.R."/>
            <person name="Shu W.S."/>
        </authorList>
    </citation>
    <scope>NUCLEOTIDE SEQUENCE [LARGE SCALE GENOMIC DNA]</scope>
    <source>
        <strain evidence="3">FACHB-251</strain>
    </source>
</reference>